<dbReference type="EMBL" id="MN740276">
    <property type="protein sequence ID" value="QHT97442.1"/>
    <property type="molecule type" value="Genomic_DNA"/>
</dbReference>
<dbReference type="AlphaFoldDB" id="A0A6C0IWI1"/>
<evidence type="ECO:0000313" key="1">
    <source>
        <dbReference type="EMBL" id="QHT97442.1"/>
    </source>
</evidence>
<organism evidence="1">
    <name type="scientific">viral metagenome</name>
    <dbReference type="NCBI Taxonomy" id="1070528"/>
    <lineage>
        <taxon>unclassified sequences</taxon>
        <taxon>metagenomes</taxon>
        <taxon>organismal metagenomes</taxon>
    </lineage>
</organism>
<name>A0A6C0IWI1_9ZZZZ</name>
<reference evidence="1" key="1">
    <citation type="journal article" date="2020" name="Nature">
        <title>Giant virus diversity and host interactions through global metagenomics.</title>
        <authorList>
            <person name="Schulz F."/>
            <person name="Roux S."/>
            <person name="Paez-Espino D."/>
            <person name="Jungbluth S."/>
            <person name="Walsh D.A."/>
            <person name="Denef V.J."/>
            <person name="McMahon K.D."/>
            <person name="Konstantinidis K.T."/>
            <person name="Eloe-Fadrosh E.A."/>
            <person name="Kyrpides N.C."/>
            <person name="Woyke T."/>
        </authorList>
    </citation>
    <scope>NUCLEOTIDE SEQUENCE</scope>
    <source>
        <strain evidence="1">GVMAG-M-3300025138-11</strain>
    </source>
</reference>
<sequence length="241" mass="29161">MSNEFINLIELHGNNIEIKNFLDNYTFFSKFNYCQKPWYKSIVAKFNDSSKCKESKISINCLVFKNSCPIDDCIKDIIHFFKNIEIKYCFYDIRLNIQFGWLYCLDGKIVEENILPLNFYNNGKDLTTFNIKLFNNQKNILDNFIRDNKELNLIVKNNDDYVLISFSIKNLTFNKYDKLFFQIDKYKASIKSYNFMNLYKKYHGYRVYINSKTKYQNFVDFSNRDNLFLYKDFKKYILDIN</sequence>
<proteinExistence type="predicted"/>
<protein>
    <submittedName>
        <fullName evidence="1">Uncharacterized protein</fullName>
    </submittedName>
</protein>
<accession>A0A6C0IWI1</accession>